<feature type="domain" description="DUF1854" evidence="1">
    <location>
        <begin position="26"/>
        <end position="155"/>
    </location>
</feature>
<dbReference type="Pfam" id="PF08909">
    <property type="entry name" value="DUF1854"/>
    <property type="match status" value="1"/>
</dbReference>
<accession>A0A261RJE1</accession>
<keyword evidence="3" id="KW-1185">Reference proteome</keyword>
<evidence type="ECO:0000259" key="1">
    <source>
        <dbReference type="Pfam" id="PF08909"/>
    </source>
</evidence>
<dbReference type="OrthoDB" id="212426at2"/>
<name>A0A261RJE1_9BORD</name>
<gene>
    <name evidence="2" type="ORF">CAL19_05380</name>
</gene>
<evidence type="ECO:0000313" key="2">
    <source>
        <dbReference type="EMBL" id="OZI24917.1"/>
    </source>
</evidence>
<protein>
    <recommendedName>
        <fullName evidence="1">DUF1854 domain-containing protein</fullName>
    </recommendedName>
</protein>
<comment type="caution">
    <text evidence="2">The sequence shown here is derived from an EMBL/GenBank/DDBJ whole genome shotgun (WGS) entry which is preliminary data.</text>
</comment>
<evidence type="ECO:0000313" key="3">
    <source>
        <dbReference type="Proteomes" id="UP000216947"/>
    </source>
</evidence>
<dbReference type="EMBL" id="NEVK01000003">
    <property type="protein sequence ID" value="OZI24917.1"/>
    <property type="molecule type" value="Genomic_DNA"/>
</dbReference>
<dbReference type="Proteomes" id="UP000216947">
    <property type="component" value="Unassembled WGS sequence"/>
</dbReference>
<dbReference type="AlphaFoldDB" id="A0A261RJE1"/>
<reference evidence="3" key="1">
    <citation type="submission" date="2017-05" db="EMBL/GenBank/DDBJ databases">
        <title>Complete and WGS of Bordetella genogroups.</title>
        <authorList>
            <person name="Spilker T."/>
            <person name="Lipuma J."/>
        </authorList>
    </citation>
    <scope>NUCLEOTIDE SEQUENCE [LARGE SCALE GENOMIC DNA]</scope>
    <source>
        <strain evidence="3">AU18089</strain>
    </source>
</reference>
<dbReference type="InterPro" id="IPR015005">
    <property type="entry name" value="DUF1854"/>
</dbReference>
<sequence length="156" mass="17556">MTYPAFELYRNEQGRLVYVAAHGRPHEGVQVVRAFPISAPGDGVSILDAQGHELLWLDRPGDLPSDTLRQIEDALAGREFMPEIRRIDAVSRAATPTVWQVRTDRGPTEFTLKGEEDIRRLAGNALLIADSHGIHYLVRDVAALDRHSRRLLDHFL</sequence>
<proteinExistence type="predicted"/>
<organism evidence="2 3">
    <name type="scientific">Bordetella genomosp. 7</name>
    <dbReference type="NCBI Taxonomy" id="1416805"/>
    <lineage>
        <taxon>Bacteria</taxon>
        <taxon>Pseudomonadati</taxon>
        <taxon>Pseudomonadota</taxon>
        <taxon>Betaproteobacteria</taxon>
        <taxon>Burkholderiales</taxon>
        <taxon>Alcaligenaceae</taxon>
        <taxon>Bordetella</taxon>
    </lineage>
</organism>
<dbReference type="RefSeq" id="WP_094796200.1">
    <property type="nucleotide sequence ID" value="NZ_NEVI01000006.1"/>
</dbReference>